<dbReference type="SMART" id="SM00479">
    <property type="entry name" value="EXOIII"/>
    <property type="match status" value="1"/>
</dbReference>
<dbReference type="InterPro" id="IPR013520">
    <property type="entry name" value="Ribonucl_H"/>
</dbReference>
<dbReference type="PANTHER" id="PTHR30231:SF41">
    <property type="entry name" value="DNA POLYMERASE III SUBUNIT EPSILON"/>
    <property type="match status" value="1"/>
</dbReference>
<dbReference type="InterPro" id="IPR012337">
    <property type="entry name" value="RNaseH-like_sf"/>
</dbReference>
<dbReference type="CDD" id="cd06127">
    <property type="entry name" value="DEDDh"/>
    <property type="match status" value="1"/>
</dbReference>
<evidence type="ECO:0000259" key="1">
    <source>
        <dbReference type="SMART" id="SM00479"/>
    </source>
</evidence>
<dbReference type="GO" id="GO:0003676">
    <property type="term" value="F:nucleic acid binding"/>
    <property type="evidence" value="ECO:0007669"/>
    <property type="project" value="InterPro"/>
</dbReference>
<sequence>MNNGPREVFSTLIHPGCSIPPEASAVHHITDRDVADKPALEAVWPQVLELVEGAVLVAHNAEFDRSMLPETGRPWLCSKRFAQHLWPDAPNFQNQTLRYWLGIDIDVGLPHRAMGDAVVTAHVFQRELAAYLARGYEDDPAALFNFVAGPVEVRTMPFGKHRGQLLEEVPRDYLNWVLENVQRLDADLEWSIRRVLGKSA</sequence>
<dbReference type="eggNOG" id="COG0847">
    <property type="taxonomic scope" value="Bacteria"/>
</dbReference>
<accession>A0A1I7J976</accession>
<dbReference type="PANTHER" id="PTHR30231">
    <property type="entry name" value="DNA POLYMERASE III SUBUNIT EPSILON"/>
    <property type="match status" value="1"/>
</dbReference>
<reference evidence="3" key="1">
    <citation type="submission" date="2016-10" db="EMBL/GenBank/DDBJ databases">
        <authorList>
            <person name="Varghese N."/>
        </authorList>
    </citation>
    <scope>NUCLEOTIDE SEQUENCE [LARGE SCALE GENOMIC DNA]</scope>
    <source>
        <strain evidence="3">DSM 17980</strain>
    </source>
</reference>
<protein>
    <submittedName>
        <fullName evidence="2">Exodeoxyribonuclease X</fullName>
    </submittedName>
</protein>
<dbReference type="GO" id="GO:0045004">
    <property type="term" value="P:DNA replication proofreading"/>
    <property type="evidence" value="ECO:0007669"/>
    <property type="project" value="TreeGrafter"/>
</dbReference>
<dbReference type="AlphaFoldDB" id="A0A1I7J976"/>
<dbReference type="Gene3D" id="3.30.420.10">
    <property type="entry name" value="Ribonuclease H-like superfamily/Ribonuclease H"/>
    <property type="match status" value="1"/>
</dbReference>
<gene>
    <name evidence="2" type="ORF">SAMN05421543_10920</name>
</gene>
<dbReference type="Proteomes" id="UP000183508">
    <property type="component" value="Unassembled WGS sequence"/>
</dbReference>
<dbReference type="EMBL" id="FPBV01000009">
    <property type="protein sequence ID" value="SFU81749.1"/>
    <property type="molecule type" value="Genomic_DNA"/>
</dbReference>
<keyword evidence="3" id="KW-1185">Reference proteome</keyword>
<proteinExistence type="predicted"/>
<dbReference type="RefSeq" id="WP_245783920.1">
    <property type="nucleotide sequence ID" value="NZ_FPBV01000009.1"/>
</dbReference>
<dbReference type="InterPro" id="IPR024530">
    <property type="entry name" value="QSregVF_b"/>
</dbReference>
<dbReference type="Pfam" id="PF12843">
    <property type="entry name" value="QSregVF_b"/>
    <property type="match status" value="1"/>
</dbReference>
<evidence type="ECO:0000313" key="3">
    <source>
        <dbReference type="Proteomes" id="UP000183508"/>
    </source>
</evidence>
<dbReference type="InterPro" id="IPR036397">
    <property type="entry name" value="RNaseH_sf"/>
</dbReference>
<dbReference type="Pfam" id="PF00929">
    <property type="entry name" value="RNase_T"/>
    <property type="match status" value="1"/>
</dbReference>
<dbReference type="SUPFAM" id="SSF53098">
    <property type="entry name" value="Ribonuclease H-like"/>
    <property type="match status" value="1"/>
</dbReference>
<name>A0A1I7J976_9BACL</name>
<feature type="domain" description="Exonuclease" evidence="1">
    <location>
        <begin position="1"/>
        <end position="133"/>
    </location>
</feature>
<dbReference type="STRING" id="392015.SAMN05421543_10920"/>
<organism evidence="2 3">
    <name type="scientific">Alicyclobacillus macrosporangiidus</name>
    <dbReference type="NCBI Taxonomy" id="392015"/>
    <lineage>
        <taxon>Bacteria</taxon>
        <taxon>Bacillati</taxon>
        <taxon>Bacillota</taxon>
        <taxon>Bacilli</taxon>
        <taxon>Bacillales</taxon>
        <taxon>Alicyclobacillaceae</taxon>
        <taxon>Alicyclobacillus</taxon>
    </lineage>
</organism>
<dbReference type="GO" id="GO:0008408">
    <property type="term" value="F:3'-5' exonuclease activity"/>
    <property type="evidence" value="ECO:0007669"/>
    <property type="project" value="TreeGrafter"/>
</dbReference>
<evidence type="ECO:0000313" key="2">
    <source>
        <dbReference type="EMBL" id="SFU81749.1"/>
    </source>
</evidence>
<dbReference type="GO" id="GO:0005829">
    <property type="term" value="C:cytosol"/>
    <property type="evidence" value="ECO:0007669"/>
    <property type="project" value="TreeGrafter"/>
</dbReference>